<dbReference type="OrthoDB" id="4358694at2759"/>
<evidence type="ECO:0000256" key="1">
    <source>
        <dbReference type="ARBA" id="ARBA00004141"/>
    </source>
</evidence>
<gene>
    <name evidence="5" type="ORF">L873DRAFT_1794841</name>
</gene>
<evidence type="ECO:0000256" key="3">
    <source>
        <dbReference type="ARBA" id="ARBA00022989"/>
    </source>
</evidence>
<keyword evidence="3" id="KW-1133">Transmembrane helix</keyword>
<dbReference type="Pfam" id="PF00083">
    <property type="entry name" value="Sugar_tr"/>
    <property type="match status" value="1"/>
</dbReference>
<dbReference type="STRING" id="1336337.A0A3N4J4Z5"/>
<dbReference type="InterPro" id="IPR050360">
    <property type="entry name" value="MFS_Sugar_Transporters"/>
</dbReference>
<evidence type="ECO:0000256" key="2">
    <source>
        <dbReference type="ARBA" id="ARBA00022692"/>
    </source>
</evidence>
<keyword evidence="4" id="KW-0472">Membrane</keyword>
<name>A0A3N4J4Z5_9PEZI</name>
<keyword evidence="6" id="KW-1185">Reference proteome</keyword>
<dbReference type="Proteomes" id="UP000276215">
    <property type="component" value="Unassembled WGS sequence"/>
</dbReference>
<accession>A0A3N4J4Z5</accession>
<evidence type="ECO:0008006" key="7">
    <source>
        <dbReference type="Google" id="ProtNLM"/>
    </source>
</evidence>
<dbReference type="InterPro" id="IPR036259">
    <property type="entry name" value="MFS_trans_sf"/>
</dbReference>
<dbReference type="EMBL" id="ML120495">
    <property type="protein sequence ID" value="RPA91520.1"/>
    <property type="molecule type" value="Genomic_DNA"/>
</dbReference>
<reference evidence="5 6" key="1">
    <citation type="journal article" date="2018" name="Nat. Ecol. Evol.">
        <title>Pezizomycetes genomes reveal the molecular basis of ectomycorrhizal truffle lifestyle.</title>
        <authorList>
            <person name="Murat C."/>
            <person name="Payen T."/>
            <person name="Noel B."/>
            <person name="Kuo A."/>
            <person name="Morin E."/>
            <person name="Chen J."/>
            <person name="Kohler A."/>
            <person name="Krizsan K."/>
            <person name="Balestrini R."/>
            <person name="Da Silva C."/>
            <person name="Montanini B."/>
            <person name="Hainaut M."/>
            <person name="Levati E."/>
            <person name="Barry K.W."/>
            <person name="Belfiori B."/>
            <person name="Cichocki N."/>
            <person name="Clum A."/>
            <person name="Dockter R.B."/>
            <person name="Fauchery L."/>
            <person name="Guy J."/>
            <person name="Iotti M."/>
            <person name="Le Tacon F."/>
            <person name="Lindquist E.A."/>
            <person name="Lipzen A."/>
            <person name="Malagnac F."/>
            <person name="Mello A."/>
            <person name="Molinier V."/>
            <person name="Miyauchi S."/>
            <person name="Poulain J."/>
            <person name="Riccioni C."/>
            <person name="Rubini A."/>
            <person name="Sitrit Y."/>
            <person name="Splivallo R."/>
            <person name="Traeger S."/>
            <person name="Wang M."/>
            <person name="Zifcakova L."/>
            <person name="Wipf D."/>
            <person name="Zambonelli A."/>
            <person name="Paolocci F."/>
            <person name="Nowrousian M."/>
            <person name="Ottonello S."/>
            <person name="Baldrian P."/>
            <person name="Spatafora J.W."/>
            <person name="Henrissat B."/>
            <person name="Nagy L.G."/>
            <person name="Aury J.M."/>
            <person name="Wincker P."/>
            <person name="Grigoriev I.V."/>
            <person name="Bonfante P."/>
            <person name="Martin F.M."/>
        </authorList>
    </citation>
    <scope>NUCLEOTIDE SEQUENCE [LARGE SCALE GENOMIC DNA]</scope>
    <source>
        <strain evidence="5 6">120613-1</strain>
    </source>
</reference>
<evidence type="ECO:0000256" key="4">
    <source>
        <dbReference type="ARBA" id="ARBA00023136"/>
    </source>
</evidence>
<sequence length="135" mass="15289">MDVVELNLRPAKTKIIYKIPLALIMPVGTRYKHLTPYLPVTIRSAQYALHGSKAAGKAVVALIFLYNTTYNFGWSGLLVAYSVEILPYYIRARGFMLMDLAVQVALVFNQYVNPIGLKNLGWKYYIFYCSGSQLN</sequence>
<dbReference type="PANTHER" id="PTHR48022">
    <property type="entry name" value="PLASTIDIC GLUCOSE TRANSPORTER 4"/>
    <property type="match status" value="1"/>
</dbReference>
<dbReference type="InterPro" id="IPR005828">
    <property type="entry name" value="MFS_sugar_transport-like"/>
</dbReference>
<dbReference type="GO" id="GO:0005351">
    <property type="term" value="F:carbohydrate:proton symporter activity"/>
    <property type="evidence" value="ECO:0007669"/>
    <property type="project" value="TreeGrafter"/>
</dbReference>
<proteinExistence type="predicted"/>
<keyword evidence="2" id="KW-0812">Transmembrane</keyword>
<protein>
    <recommendedName>
        <fullName evidence="7">Major facilitator superfamily (MFS) profile domain-containing protein</fullName>
    </recommendedName>
</protein>
<evidence type="ECO:0000313" key="5">
    <source>
        <dbReference type="EMBL" id="RPA91520.1"/>
    </source>
</evidence>
<comment type="subcellular location">
    <subcellularLocation>
        <location evidence="1">Membrane</location>
        <topology evidence="1">Multi-pass membrane protein</topology>
    </subcellularLocation>
</comment>
<evidence type="ECO:0000313" key="6">
    <source>
        <dbReference type="Proteomes" id="UP000276215"/>
    </source>
</evidence>
<dbReference type="PANTHER" id="PTHR48022:SF64">
    <property type="entry name" value="MAJOR FACILITATOR SUPERFAMILY (MFS) PROFILE DOMAIN-CONTAINING PROTEIN"/>
    <property type="match status" value="1"/>
</dbReference>
<dbReference type="Gene3D" id="1.20.1250.20">
    <property type="entry name" value="MFS general substrate transporter like domains"/>
    <property type="match status" value="1"/>
</dbReference>
<dbReference type="GO" id="GO:0016020">
    <property type="term" value="C:membrane"/>
    <property type="evidence" value="ECO:0007669"/>
    <property type="project" value="UniProtKB-SubCell"/>
</dbReference>
<organism evidence="5 6">
    <name type="scientific">Choiromyces venosus 120613-1</name>
    <dbReference type="NCBI Taxonomy" id="1336337"/>
    <lineage>
        <taxon>Eukaryota</taxon>
        <taxon>Fungi</taxon>
        <taxon>Dikarya</taxon>
        <taxon>Ascomycota</taxon>
        <taxon>Pezizomycotina</taxon>
        <taxon>Pezizomycetes</taxon>
        <taxon>Pezizales</taxon>
        <taxon>Tuberaceae</taxon>
        <taxon>Choiromyces</taxon>
    </lineage>
</organism>
<dbReference type="AlphaFoldDB" id="A0A3N4J4Z5"/>